<proteinExistence type="predicted"/>
<evidence type="ECO:0000313" key="2">
    <source>
        <dbReference type="RefSeq" id="XP_011645951.1"/>
    </source>
</evidence>
<dbReference type="PANTHER" id="PTHR22442">
    <property type="match status" value="1"/>
</dbReference>
<gene>
    <name evidence="2" type="primary">LOC105432719</name>
</gene>
<dbReference type="InterPro" id="IPR016181">
    <property type="entry name" value="Acyl_CoA_acyltransferase"/>
</dbReference>
<dbReference type="RefSeq" id="XP_011645951.1">
    <property type="nucleotide sequence ID" value="XM_011647649.2"/>
</dbReference>
<dbReference type="AlphaFoldDB" id="A0A6I9WRU5"/>
<sequence length="224" mass="26013">MICSRCKKCVRTRMTRLDLWSLNIQGDVSRLDCIDGNHFIAVTLNDKIIDINDTYCDRLEDGWREVQTDRDKVLFYTLSQIVYPEFDTPRPERLETLYALVDEPDVVMLRWQGGKAIGFYTVKPTGTEIFSTKERYMMPVVDTAYIRSEYRNQGFGTGILSDVITRFPNEDIGFSKPISSGMLKILKAFLTSRKEYRLRFWEIADCDIDGSQQLIWCSLKRAAL</sequence>
<dbReference type="InterPro" id="IPR029625">
    <property type="entry name" value="FAM169"/>
</dbReference>
<protein>
    <submittedName>
        <fullName evidence="2">Soluble lamin-associated protein of 75 kDa-like isoform X1</fullName>
    </submittedName>
</protein>
<dbReference type="PANTHER" id="PTHR22442:SF10">
    <property type="entry name" value="N-ACETYLTRANSFERASE, GNAT FAMILY-RELATED"/>
    <property type="match status" value="1"/>
</dbReference>
<organism evidence="1 2">
    <name type="scientific">Pogonomyrmex barbatus</name>
    <name type="common">red harvester ant</name>
    <dbReference type="NCBI Taxonomy" id="144034"/>
    <lineage>
        <taxon>Eukaryota</taxon>
        <taxon>Metazoa</taxon>
        <taxon>Ecdysozoa</taxon>
        <taxon>Arthropoda</taxon>
        <taxon>Hexapoda</taxon>
        <taxon>Insecta</taxon>
        <taxon>Pterygota</taxon>
        <taxon>Neoptera</taxon>
        <taxon>Endopterygota</taxon>
        <taxon>Hymenoptera</taxon>
        <taxon>Apocrita</taxon>
        <taxon>Aculeata</taxon>
        <taxon>Formicoidea</taxon>
        <taxon>Formicidae</taxon>
        <taxon>Myrmicinae</taxon>
        <taxon>Pogonomyrmex</taxon>
    </lineage>
</organism>
<dbReference type="SUPFAM" id="SSF55729">
    <property type="entry name" value="Acyl-CoA N-acyltransferases (Nat)"/>
    <property type="match status" value="1"/>
</dbReference>
<name>A0A6I9WRU5_9HYME</name>
<dbReference type="KEGG" id="pbar:105432719"/>
<dbReference type="GeneID" id="105432719"/>
<evidence type="ECO:0000313" key="1">
    <source>
        <dbReference type="Proteomes" id="UP000504615"/>
    </source>
</evidence>
<dbReference type="Gene3D" id="3.40.630.30">
    <property type="match status" value="1"/>
</dbReference>
<keyword evidence="1" id="KW-1185">Reference proteome</keyword>
<dbReference type="Proteomes" id="UP000504615">
    <property type="component" value="Unplaced"/>
</dbReference>
<reference evidence="2" key="1">
    <citation type="submission" date="2025-08" db="UniProtKB">
        <authorList>
            <consortium name="RefSeq"/>
        </authorList>
    </citation>
    <scope>IDENTIFICATION</scope>
</reference>
<accession>A0A6I9WRU5</accession>
<dbReference type="OrthoDB" id="8954808at2759"/>